<dbReference type="AlphaFoldDB" id="A0A0B7A0N3"/>
<protein>
    <submittedName>
        <fullName evidence="1">Uncharacterized protein</fullName>
    </submittedName>
</protein>
<proteinExistence type="predicted"/>
<reference evidence="1" key="1">
    <citation type="submission" date="2014-12" db="EMBL/GenBank/DDBJ databases">
        <title>Insight into the proteome of Arion vulgaris.</title>
        <authorList>
            <person name="Aradska J."/>
            <person name="Bulat T."/>
            <person name="Smidak R."/>
            <person name="Sarate P."/>
            <person name="Gangsoo J."/>
            <person name="Sialana F."/>
            <person name="Bilban M."/>
            <person name="Lubec G."/>
        </authorList>
    </citation>
    <scope>NUCLEOTIDE SEQUENCE</scope>
    <source>
        <tissue evidence="1">Skin</tissue>
    </source>
</reference>
<name>A0A0B7A0N3_9EUPU</name>
<feature type="non-terminal residue" evidence="1">
    <location>
        <position position="1"/>
    </location>
</feature>
<organism evidence="1">
    <name type="scientific">Arion vulgaris</name>
    <dbReference type="NCBI Taxonomy" id="1028688"/>
    <lineage>
        <taxon>Eukaryota</taxon>
        <taxon>Metazoa</taxon>
        <taxon>Spiralia</taxon>
        <taxon>Lophotrochozoa</taxon>
        <taxon>Mollusca</taxon>
        <taxon>Gastropoda</taxon>
        <taxon>Heterobranchia</taxon>
        <taxon>Euthyneura</taxon>
        <taxon>Panpulmonata</taxon>
        <taxon>Eupulmonata</taxon>
        <taxon>Stylommatophora</taxon>
        <taxon>Helicina</taxon>
        <taxon>Arionoidea</taxon>
        <taxon>Arionidae</taxon>
        <taxon>Arion</taxon>
    </lineage>
</organism>
<evidence type="ECO:0000313" key="1">
    <source>
        <dbReference type="EMBL" id="CEK74157.1"/>
    </source>
</evidence>
<dbReference type="EMBL" id="HACG01027293">
    <property type="protein sequence ID" value="CEK74158.1"/>
    <property type="molecule type" value="Transcribed_RNA"/>
</dbReference>
<gene>
    <name evidence="1" type="primary">ORF89898</name>
    <name evidence="2" type="synonym">ORF89905</name>
</gene>
<accession>A0A0B7A0N3</accession>
<sequence length="57" mass="6455">LMTLTNVCDTAPSMLPLSVNVYMKLIITHTHSNMSTLYYNTQISILDFLSNLKLTSF</sequence>
<dbReference type="EMBL" id="HACG01027292">
    <property type="protein sequence ID" value="CEK74157.1"/>
    <property type="molecule type" value="Transcribed_RNA"/>
</dbReference>
<evidence type="ECO:0000313" key="2">
    <source>
        <dbReference type="EMBL" id="CEK74158.1"/>
    </source>
</evidence>